<name>A0A3A1QUE3_9BACI</name>
<dbReference type="InterPro" id="IPR013325">
    <property type="entry name" value="RNA_pol_sigma_r2"/>
</dbReference>
<dbReference type="GO" id="GO:0003677">
    <property type="term" value="F:DNA binding"/>
    <property type="evidence" value="ECO:0007669"/>
    <property type="project" value="UniProtKB-KW"/>
</dbReference>
<evidence type="ECO:0000313" key="8">
    <source>
        <dbReference type="Proteomes" id="UP000265801"/>
    </source>
</evidence>
<protein>
    <submittedName>
        <fullName evidence="7">RNA polymerase sigma factor</fullName>
    </submittedName>
</protein>
<evidence type="ECO:0000259" key="6">
    <source>
        <dbReference type="Pfam" id="PF04542"/>
    </source>
</evidence>
<dbReference type="InterPro" id="IPR032710">
    <property type="entry name" value="NTF2-like_dom_sf"/>
</dbReference>
<dbReference type="Proteomes" id="UP000265801">
    <property type="component" value="Unassembled WGS sequence"/>
</dbReference>
<evidence type="ECO:0000256" key="4">
    <source>
        <dbReference type="ARBA" id="ARBA00023125"/>
    </source>
</evidence>
<dbReference type="InterPro" id="IPR014284">
    <property type="entry name" value="RNA_pol_sigma-70_dom"/>
</dbReference>
<dbReference type="Gene3D" id="1.10.1740.10">
    <property type="match status" value="1"/>
</dbReference>
<dbReference type="EMBL" id="QXIR01000038">
    <property type="protein sequence ID" value="RIW28970.1"/>
    <property type="molecule type" value="Genomic_DNA"/>
</dbReference>
<dbReference type="InterPro" id="IPR013324">
    <property type="entry name" value="RNA_pol_sigma_r3/r4-like"/>
</dbReference>
<evidence type="ECO:0000313" key="7">
    <source>
        <dbReference type="EMBL" id="RIW28970.1"/>
    </source>
</evidence>
<dbReference type="SUPFAM" id="SSF88659">
    <property type="entry name" value="Sigma3 and sigma4 domains of RNA polymerase sigma factors"/>
    <property type="match status" value="1"/>
</dbReference>
<dbReference type="AlphaFoldDB" id="A0A3A1QUE3"/>
<dbReference type="GO" id="GO:0016987">
    <property type="term" value="F:sigma factor activity"/>
    <property type="evidence" value="ECO:0007669"/>
    <property type="project" value="UniProtKB-KW"/>
</dbReference>
<keyword evidence="4" id="KW-0238">DNA-binding</keyword>
<keyword evidence="5" id="KW-0804">Transcription</keyword>
<dbReference type="Pfam" id="PF04542">
    <property type="entry name" value="Sigma70_r2"/>
    <property type="match status" value="1"/>
</dbReference>
<gene>
    <name evidence="7" type="ORF">D3H55_20420</name>
</gene>
<feature type="domain" description="RNA polymerase sigma-70 region 2" evidence="6">
    <location>
        <begin position="19"/>
        <end position="85"/>
    </location>
</feature>
<dbReference type="NCBIfam" id="TIGR02937">
    <property type="entry name" value="sigma70-ECF"/>
    <property type="match status" value="1"/>
</dbReference>
<dbReference type="PANTHER" id="PTHR43133">
    <property type="entry name" value="RNA POLYMERASE ECF-TYPE SIGMA FACTO"/>
    <property type="match status" value="1"/>
</dbReference>
<organism evidence="7 8">
    <name type="scientific">Bacillus salacetis</name>
    <dbReference type="NCBI Taxonomy" id="2315464"/>
    <lineage>
        <taxon>Bacteria</taxon>
        <taxon>Bacillati</taxon>
        <taxon>Bacillota</taxon>
        <taxon>Bacilli</taxon>
        <taxon>Bacillales</taxon>
        <taxon>Bacillaceae</taxon>
        <taxon>Bacillus</taxon>
    </lineage>
</organism>
<evidence type="ECO:0000256" key="1">
    <source>
        <dbReference type="ARBA" id="ARBA00010641"/>
    </source>
</evidence>
<proteinExistence type="inferred from homology"/>
<dbReference type="InterPro" id="IPR007627">
    <property type="entry name" value="RNA_pol_sigma70_r2"/>
</dbReference>
<dbReference type="GO" id="GO:0006352">
    <property type="term" value="P:DNA-templated transcription initiation"/>
    <property type="evidence" value="ECO:0007669"/>
    <property type="project" value="InterPro"/>
</dbReference>
<dbReference type="InterPro" id="IPR039425">
    <property type="entry name" value="RNA_pol_sigma-70-like"/>
</dbReference>
<keyword evidence="8" id="KW-1185">Reference proteome</keyword>
<keyword evidence="3" id="KW-0731">Sigma factor</keyword>
<reference evidence="7 8" key="1">
    <citation type="submission" date="2018-09" db="EMBL/GenBank/DDBJ databases">
        <title>Bacillus saliacetes sp. nov., isolated from Thai shrimp paste (Ka-pi).</title>
        <authorList>
            <person name="Daroonpunt R."/>
            <person name="Tanasupawat S."/>
            <person name="Yiamsombut S."/>
        </authorList>
    </citation>
    <scope>NUCLEOTIDE SEQUENCE [LARGE SCALE GENOMIC DNA]</scope>
    <source>
        <strain evidence="7 8">SKP7-4</strain>
    </source>
</reference>
<evidence type="ECO:0000256" key="2">
    <source>
        <dbReference type="ARBA" id="ARBA00023015"/>
    </source>
</evidence>
<keyword evidence="2" id="KW-0805">Transcription regulation</keyword>
<evidence type="ECO:0000256" key="5">
    <source>
        <dbReference type="ARBA" id="ARBA00023163"/>
    </source>
</evidence>
<dbReference type="SUPFAM" id="SSF88946">
    <property type="entry name" value="Sigma2 domain of RNA polymerase sigma factors"/>
    <property type="match status" value="1"/>
</dbReference>
<sequence length="306" mass="35758">MVSLSEKNRELMGEFNQIINEYKGELWRYCRYLTGSPWDGEDLFQETIIKAFGSIYQRWHPTNPKSYLYRIATTTWIDHCRKQKRFVGTLEEENIPVEDFSHSFDAEEALEYLMELFNPRQIAVFLLKEVFTFTAKEVADMVRTTPGAVYATVRRMHTRLSDNPMKEKSDRAAVENTTTNKVIQSYLKALNEGNVNKVLELMSEPAHNEASMGFQEFSKEEMQSGSMRYGLPGFRAEEHLLWGKKVIVVFHDGENGPAIHDIQYQEVENEKIVLHRSYYFCREFIVAAFEELKIPPQLDKPVVDWK</sequence>
<comment type="similarity">
    <text evidence="1">Belongs to the sigma-70 factor family. ECF subfamily.</text>
</comment>
<dbReference type="PANTHER" id="PTHR43133:SF8">
    <property type="entry name" value="RNA POLYMERASE SIGMA FACTOR HI_1459-RELATED"/>
    <property type="match status" value="1"/>
</dbReference>
<accession>A0A3A1QUE3</accession>
<dbReference type="OrthoDB" id="2381154at2"/>
<comment type="caution">
    <text evidence="7">The sequence shown here is derived from an EMBL/GenBank/DDBJ whole genome shotgun (WGS) entry which is preliminary data.</text>
</comment>
<dbReference type="SUPFAM" id="SSF54427">
    <property type="entry name" value="NTF2-like"/>
    <property type="match status" value="1"/>
</dbReference>
<evidence type="ECO:0000256" key="3">
    <source>
        <dbReference type="ARBA" id="ARBA00023082"/>
    </source>
</evidence>